<gene>
    <name evidence="6" type="ORF">AVDCRST_MAG87-1822</name>
</gene>
<reference evidence="6" key="1">
    <citation type="submission" date="2020-02" db="EMBL/GenBank/DDBJ databases">
        <authorList>
            <person name="Meier V. D."/>
        </authorList>
    </citation>
    <scope>NUCLEOTIDE SEQUENCE</scope>
    <source>
        <strain evidence="6">AVDCRST_MAG87</strain>
    </source>
</reference>
<dbReference type="EMBL" id="CADCWJ010000408">
    <property type="protein sequence ID" value="CAA9564256.1"/>
    <property type="molecule type" value="Genomic_DNA"/>
</dbReference>
<feature type="domain" description="HTH merR-type" evidence="5">
    <location>
        <begin position="157"/>
        <end position="226"/>
    </location>
</feature>
<evidence type="ECO:0000256" key="1">
    <source>
        <dbReference type="ARBA" id="ARBA00022491"/>
    </source>
</evidence>
<dbReference type="PANTHER" id="PTHR30204">
    <property type="entry name" value="REDOX-CYCLING DRUG-SENSING TRANSCRIPTIONAL ACTIVATOR SOXR"/>
    <property type="match status" value="1"/>
</dbReference>
<dbReference type="InterPro" id="IPR000551">
    <property type="entry name" value="MerR-type_HTH_dom"/>
</dbReference>
<proteinExistence type="predicted"/>
<sequence length="275" mass="30950">MGASIEDFADNDALDRERTFTDTARFYGKMRNRFRPVDLARDAAISAASVRLYEREGFLPAAERGTSGHRRYRERHLHALRTSRSLMKGYGWGYARDVMRAVHQGAIPEIMALVDARHAGIDRERRDVDDAVRALRLISEGLATPVGPGGTPRQSGSLRVGEAARLAGVRPSSLRFWEREGLLHPRRDPESGYRLYDRDDVGRLRIIIVLRDAGYRSDDIRQVLDELRGGNPAAALLRAQRRADELERVSLACMEATAALWGYLARYAIPEEPPN</sequence>
<dbReference type="SMART" id="SM00422">
    <property type="entry name" value="HTH_MERR"/>
    <property type="match status" value="2"/>
</dbReference>
<dbReference type="PANTHER" id="PTHR30204:SF69">
    <property type="entry name" value="MERR-FAMILY TRANSCRIPTIONAL REGULATOR"/>
    <property type="match status" value="1"/>
</dbReference>
<keyword evidence="4" id="KW-0804">Transcription</keyword>
<evidence type="ECO:0000256" key="3">
    <source>
        <dbReference type="ARBA" id="ARBA00023125"/>
    </source>
</evidence>
<feature type="domain" description="HTH merR-type" evidence="5">
    <location>
        <begin position="39"/>
        <end position="81"/>
    </location>
</feature>
<dbReference type="GO" id="GO:0003677">
    <property type="term" value="F:DNA binding"/>
    <property type="evidence" value="ECO:0007669"/>
    <property type="project" value="UniProtKB-KW"/>
</dbReference>
<accession>A0A6J4V492</accession>
<evidence type="ECO:0000256" key="2">
    <source>
        <dbReference type="ARBA" id="ARBA00023015"/>
    </source>
</evidence>
<keyword evidence="1" id="KW-0678">Repressor</keyword>
<dbReference type="Gene3D" id="1.10.1660.10">
    <property type="match status" value="2"/>
</dbReference>
<protein>
    <submittedName>
        <fullName evidence="6">Transcriptional regulator, MerR family</fullName>
    </submittedName>
</protein>
<dbReference type="InterPro" id="IPR047057">
    <property type="entry name" value="MerR_fam"/>
</dbReference>
<dbReference type="PROSITE" id="PS50937">
    <property type="entry name" value="HTH_MERR_2"/>
    <property type="match status" value="2"/>
</dbReference>
<evidence type="ECO:0000259" key="5">
    <source>
        <dbReference type="PROSITE" id="PS50937"/>
    </source>
</evidence>
<dbReference type="AlphaFoldDB" id="A0A6J4V492"/>
<organism evidence="6">
    <name type="scientific">uncultured Thermomicrobiales bacterium</name>
    <dbReference type="NCBI Taxonomy" id="1645740"/>
    <lineage>
        <taxon>Bacteria</taxon>
        <taxon>Pseudomonadati</taxon>
        <taxon>Thermomicrobiota</taxon>
        <taxon>Thermomicrobia</taxon>
        <taxon>Thermomicrobiales</taxon>
        <taxon>environmental samples</taxon>
    </lineage>
</organism>
<dbReference type="Pfam" id="PF13411">
    <property type="entry name" value="MerR_1"/>
    <property type="match status" value="2"/>
</dbReference>
<evidence type="ECO:0000313" key="6">
    <source>
        <dbReference type="EMBL" id="CAA9564256.1"/>
    </source>
</evidence>
<dbReference type="PRINTS" id="PR00040">
    <property type="entry name" value="HTHMERR"/>
</dbReference>
<dbReference type="GO" id="GO:0003700">
    <property type="term" value="F:DNA-binding transcription factor activity"/>
    <property type="evidence" value="ECO:0007669"/>
    <property type="project" value="InterPro"/>
</dbReference>
<name>A0A6J4V492_9BACT</name>
<dbReference type="InterPro" id="IPR009061">
    <property type="entry name" value="DNA-bd_dom_put_sf"/>
</dbReference>
<keyword evidence="2" id="KW-0805">Transcription regulation</keyword>
<evidence type="ECO:0000256" key="4">
    <source>
        <dbReference type="ARBA" id="ARBA00023163"/>
    </source>
</evidence>
<dbReference type="SUPFAM" id="SSF46955">
    <property type="entry name" value="Putative DNA-binding domain"/>
    <property type="match status" value="2"/>
</dbReference>
<keyword evidence="3" id="KW-0238">DNA-binding</keyword>